<feature type="region of interest" description="Disordered" evidence="5">
    <location>
        <begin position="36"/>
        <end position="72"/>
    </location>
</feature>
<evidence type="ECO:0000256" key="3">
    <source>
        <dbReference type="ARBA" id="ARBA00022729"/>
    </source>
</evidence>
<feature type="compositionally biased region" description="Acidic residues" evidence="5">
    <location>
        <begin position="40"/>
        <end position="54"/>
    </location>
</feature>
<dbReference type="PROSITE" id="PS00018">
    <property type="entry name" value="EF_HAND_1"/>
    <property type="match status" value="1"/>
</dbReference>
<feature type="chain" id="PRO_5028350539" evidence="6">
    <location>
        <begin position="26"/>
        <end position="568"/>
    </location>
</feature>
<dbReference type="InterPro" id="IPR059100">
    <property type="entry name" value="TSP3_bac"/>
</dbReference>
<feature type="compositionally biased region" description="Acidic residues" evidence="5">
    <location>
        <begin position="63"/>
        <end position="72"/>
    </location>
</feature>
<evidence type="ECO:0000256" key="4">
    <source>
        <dbReference type="ARBA" id="ARBA00022837"/>
    </source>
</evidence>
<dbReference type="Pfam" id="PF18884">
    <property type="entry name" value="TSP3_bac"/>
    <property type="match status" value="5"/>
</dbReference>
<accession>A0A6S6UJ84</accession>
<keyword evidence="3 6" id="KW-0732">Signal</keyword>
<evidence type="ECO:0000256" key="5">
    <source>
        <dbReference type="SAM" id="MobiDB-lite"/>
    </source>
</evidence>
<dbReference type="PROSITE" id="PS51257">
    <property type="entry name" value="PROKAR_LIPOPROTEIN"/>
    <property type="match status" value="1"/>
</dbReference>
<evidence type="ECO:0000256" key="1">
    <source>
        <dbReference type="ARBA" id="ARBA00004613"/>
    </source>
</evidence>
<dbReference type="PANTHER" id="PTHR37467">
    <property type="entry name" value="EXPORTED CALCIUM-BINDING GLYCOPROTEIN-RELATED"/>
    <property type="match status" value="1"/>
</dbReference>
<comment type="subcellular location">
    <subcellularLocation>
        <location evidence="1">Secreted</location>
    </subcellularLocation>
</comment>
<sequence>MLKIRMIILLMISMLLLASCGSDRAGGNTDTSGVLGALELDSDGDGLSDADEENIYGTSPDNNDSDGDGLLDADEIRYGTSLDSNDSDGDGLLDGDEIHIYDTNASNPDTDNDGLKDGDEIKIYDTNASNPDTDNDGLNDEDEVKTYDTNASNPDTDGDCLLDSFEINNYHTQANNADTDADGVEDGFEIYGSLTTSCIATPETLTIGENPTPAQDNLTNPDVIDALDPTNDSDGDDWANIKELNCTGGNGKDVNQECHSISDTDEGKALANYGYAFIPGGFDVDGDGINEGGFWTSVYQATASYDDDIAQKVIISNALIKDKIGANFQTYMNSKVKIINTADRLLTGYSSDVLSDSSDGCKLTFKQTELLENNGSRKSTHPRYTGVTPYMALVELDYVKFFDTDSNELGVTIKMLSNKQYAHILKLLKKDKEVNGENNVSYVPLIRNGLLGIDTNVPLVSYSLEIKEFDENNREMVRDVMKMANDQGDFFQQTDIQSWWEVGNTELTGGNNNRGASTHDIGMGAGLTRDDNVMLVRGGELLDLRYGLSGKESGSAGISFRAATDYLY</sequence>
<proteinExistence type="predicted"/>
<dbReference type="Gene3D" id="4.10.1080.10">
    <property type="entry name" value="TSP type-3 repeat"/>
    <property type="match status" value="1"/>
</dbReference>
<reference evidence="7" key="1">
    <citation type="submission" date="2020-01" db="EMBL/GenBank/DDBJ databases">
        <authorList>
            <person name="Meier V. D."/>
            <person name="Meier V D."/>
        </authorList>
    </citation>
    <scope>NUCLEOTIDE SEQUENCE</scope>
    <source>
        <strain evidence="7">HLG_WM_MAG_05</strain>
    </source>
</reference>
<evidence type="ECO:0000256" key="2">
    <source>
        <dbReference type="ARBA" id="ARBA00022525"/>
    </source>
</evidence>
<dbReference type="GO" id="GO:0005509">
    <property type="term" value="F:calcium ion binding"/>
    <property type="evidence" value="ECO:0007669"/>
    <property type="project" value="InterPro"/>
</dbReference>
<dbReference type="InterPro" id="IPR053180">
    <property type="entry name" value="Ca-binding_acidic-repeat"/>
</dbReference>
<dbReference type="EMBL" id="CACVAU010000091">
    <property type="protein sequence ID" value="CAA6827429.1"/>
    <property type="molecule type" value="Genomic_DNA"/>
</dbReference>
<gene>
    <name evidence="7" type="ORF">HELGO_WM9315</name>
</gene>
<keyword evidence="4" id="KW-0106">Calcium</keyword>
<dbReference type="InterPro" id="IPR028974">
    <property type="entry name" value="TSP_type-3_rpt"/>
</dbReference>
<dbReference type="InterPro" id="IPR018247">
    <property type="entry name" value="EF_Hand_1_Ca_BS"/>
</dbReference>
<organism evidence="7">
    <name type="scientific">uncultured Sulfurovum sp</name>
    <dbReference type="NCBI Taxonomy" id="269237"/>
    <lineage>
        <taxon>Bacteria</taxon>
        <taxon>Pseudomonadati</taxon>
        <taxon>Campylobacterota</taxon>
        <taxon>Epsilonproteobacteria</taxon>
        <taxon>Campylobacterales</taxon>
        <taxon>Sulfurovaceae</taxon>
        <taxon>Sulfurovum</taxon>
        <taxon>environmental samples</taxon>
    </lineage>
</organism>
<feature type="signal peptide" evidence="6">
    <location>
        <begin position="1"/>
        <end position="25"/>
    </location>
</feature>
<dbReference type="PANTHER" id="PTHR37467:SF1">
    <property type="entry name" value="EXPORTED CALCIUM-BINDING GLYCOPROTEIN"/>
    <property type="match status" value="1"/>
</dbReference>
<name>A0A6S6UJ84_9BACT</name>
<evidence type="ECO:0000256" key="6">
    <source>
        <dbReference type="SAM" id="SignalP"/>
    </source>
</evidence>
<dbReference type="AlphaFoldDB" id="A0A6S6UJ84"/>
<protein>
    <submittedName>
        <fullName evidence="7">Calcium-binding acidic-repeat protein (ARP)</fullName>
    </submittedName>
</protein>
<keyword evidence="2" id="KW-0964">Secreted</keyword>
<evidence type="ECO:0000313" key="7">
    <source>
        <dbReference type="EMBL" id="CAA6827429.1"/>
    </source>
</evidence>